<evidence type="ECO:0000256" key="1">
    <source>
        <dbReference type="SAM" id="Phobius"/>
    </source>
</evidence>
<feature type="transmembrane region" description="Helical" evidence="1">
    <location>
        <begin position="39"/>
        <end position="61"/>
    </location>
</feature>
<sequence>MVSTDTRVTKQLPTVVRIGLAIALIGSFALAVYTGQPLLWLFGVLTVGGTLSLLWLFYRLVVAVETIARKL</sequence>
<keyword evidence="1" id="KW-1133">Transmembrane helix</keyword>
<evidence type="ECO:0000313" key="3">
    <source>
        <dbReference type="Proteomes" id="UP000637819"/>
    </source>
</evidence>
<keyword evidence="3" id="KW-1185">Reference proteome</keyword>
<dbReference type="RefSeq" id="WP_204746686.1">
    <property type="nucleotide sequence ID" value="NZ_CP069188.1"/>
</dbReference>
<organism evidence="2 3">
    <name type="scientific">Haloterrigena salifodinae</name>
    <dbReference type="NCBI Taxonomy" id="2675099"/>
    <lineage>
        <taxon>Archaea</taxon>
        <taxon>Methanobacteriati</taxon>
        <taxon>Methanobacteriota</taxon>
        <taxon>Stenosarchaea group</taxon>
        <taxon>Halobacteria</taxon>
        <taxon>Halobacteriales</taxon>
        <taxon>Natrialbaceae</taxon>
        <taxon>Haloterrigena</taxon>
    </lineage>
</organism>
<dbReference type="Proteomes" id="UP000637819">
    <property type="component" value="Chromosome"/>
</dbReference>
<evidence type="ECO:0000313" key="2">
    <source>
        <dbReference type="EMBL" id="QRV13706.1"/>
    </source>
</evidence>
<dbReference type="AlphaFoldDB" id="A0A8T8DX62"/>
<dbReference type="InterPro" id="IPR058379">
    <property type="entry name" value="DUF8066"/>
</dbReference>
<keyword evidence="1" id="KW-0812">Transmembrane</keyword>
<dbReference type="GeneID" id="62875888"/>
<feature type="transmembrane region" description="Helical" evidence="1">
    <location>
        <begin position="12"/>
        <end position="33"/>
    </location>
</feature>
<reference evidence="2 3" key="1">
    <citation type="submission" date="2021-01" db="EMBL/GenBank/DDBJ databases">
        <title>Genome Sequence and Methylation Pattern of Haloterrigena salifodinae BOL5-1, An Extremely Halophilic Archaeon from a Bolivian Salt Mine.</title>
        <authorList>
            <person name="DasSarma P."/>
            <person name="Anton B.P."/>
            <person name="DasSarma S.L."/>
            <person name="von Ehrenheim H.A.L."/>
            <person name="Martinez F.L."/>
            <person name="Guzman D."/>
            <person name="Roberts R.J."/>
            <person name="DasSarma S."/>
        </authorList>
    </citation>
    <scope>NUCLEOTIDE SEQUENCE [LARGE SCALE GENOMIC DNA]</scope>
    <source>
        <strain evidence="2 3">BOL5-1</strain>
    </source>
</reference>
<name>A0A8T8DX62_9EURY</name>
<dbReference type="EMBL" id="CP069188">
    <property type="protein sequence ID" value="QRV13706.1"/>
    <property type="molecule type" value="Genomic_DNA"/>
</dbReference>
<dbReference type="KEGG" id="hsal:JMJ58_12150"/>
<accession>A0A8T8DX62</accession>
<protein>
    <submittedName>
        <fullName evidence="2">Uncharacterized protein</fullName>
    </submittedName>
</protein>
<dbReference type="Pfam" id="PF26262">
    <property type="entry name" value="DUF8066"/>
    <property type="match status" value="1"/>
</dbReference>
<keyword evidence="1" id="KW-0472">Membrane</keyword>
<proteinExistence type="predicted"/>
<gene>
    <name evidence="2" type="ORF">JMJ58_12150</name>
</gene>